<gene>
    <name evidence="1" type="ORF">Goarm_022431</name>
</gene>
<dbReference type="PANTHER" id="PTHR32108">
    <property type="entry name" value="DNA-DIRECTED RNA POLYMERASE SUBUNIT ALPHA"/>
    <property type="match status" value="1"/>
</dbReference>
<accession>A0A7J9KIA5</accession>
<evidence type="ECO:0000313" key="1">
    <source>
        <dbReference type="EMBL" id="MBA0846178.1"/>
    </source>
</evidence>
<name>A0A7J9KIA5_9ROSI</name>
<comment type="caution">
    <text evidence="1">The sequence shown here is derived from an EMBL/GenBank/DDBJ whole genome shotgun (WGS) entry which is preliminary data.</text>
</comment>
<dbReference type="PANTHER" id="PTHR32108:SF5">
    <property type="entry name" value="DYNACTIN SUBUNIT 1-LIKE"/>
    <property type="match status" value="1"/>
</dbReference>
<organism evidence="1 2">
    <name type="scientific">Gossypium armourianum</name>
    <dbReference type="NCBI Taxonomy" id="34283"/>
    <lineage>
        <taxon>Eukaryota</taxon>
        <taxon>Viridiplantae</taxon>
        <taxon>Streptophyta</taxon>
        <taxon>Embryophyta</taxon>
        <taxon>Tracheophyta</taxon>
        <taxon>Spermatophyta</taxon>
        <taxon>Magnoliopsida</taxon>
        <taxon>eudicotyledons</taxon>
        <taxon>Gunneridae</taxon>
        <taxon>Pentapetalae</taxon>
        <taxon>rosids</taxon>
        <taxon>malvids</taxon>
        <taxon>Malvales</taxon>
        <taxon>Malvaceae</taxon>
        <taxon>Malvoideae</taxon>
        <taxon>Gossypium</taxon>
    </lineage>
</organism>
<reference evidence="1 2" key="1">
    <citation type="journal article" date="2019" name="Genome Biol. Evol.">
        <title>Insights into the evolution of the New World diploid cottons (Gossypium, subgenus Houzingenia) based on genome sequencing.</title>
        <authorList>
            <person name="Grover C.E."/>
            <person name="Arick M.A. 2nd"/>
            <person name="Thrash A."/>
            <person name="Conover J.L."/>
            <person name="Sanders W.S."/>
            <person name="Peterson D.G."/>
            <person name="Frelichowski J.E."/>
            <person name="Scheffler J.A."/>
            <person name="Scheffler B.E."/>
            <person name="Wendel J.F."/>
        </authorList>
    </citation>
    <scope>NUCLEOTIDE SEQUENCE [LARGE SCALE GENOMIC DNA]</scope>
    <source>
        <strain evidence="1">6</strain>
        <tissue evidence="1">Leaf</tissue>
    </source>
</reference>
<dbReference type="EMBL" id="JABFAE010420444">
    <property type="protein sequence ID" value="MBA0846178.1"/>
    <property type="molecule type" value="Genomic_DNA"/>
</dbReference>
<keyword evidence="2" id="KW-1185">Reference proteome</keyword>
<dbReference type="Proteomes" id="UP000593575">
    <property type="component" value="Unassembled WGS sequence"/>
</dbReference>
<protein>
    <submittedName>
        <fullName evidence="1">Uncharacterized protein</fullName>
    </submittedName>
</protein>
<proteinExistence type="predicted"/>
<sequence length="112" mass="13065">MVGNPLPSHSDQWVNAIIESEGKMTKTDVTEVKSPLKWVWQKIIKVRLIIQDSEEMPKGVRSYCEFHAKESYEIQECTEFRTLVQSLMDNKELKFFEDVKGLEGRDICVLEE</sequence>
<dbReference type="AlphaFoldDB" id="A0A7J9KIA5"/>
<evidence type="ECO:0000313" key="2">
    <source>
        <dbReference type="Proteomes" id="UP000593575"/>
    </source>
</evidence>